<name>M8BR41_AEGTA</name>
<sequence length="815" mass="89119">MYHHLVQGCRLQSSHSAGHAATSRRGKIKMEAAASNPSSKRIALVTGGNKGVGLETCRQLASKGLKVVLTARNEGRGLEAVEGVRRSGADVVFHQLDVTDPDSVARLADFVRDQFGKLDILINNAGISGVDRDPVLVAKVKEQVESMDVDQRVQWMKENSKETYEEAKECMRTNYYGAKLVTEALLPLLQLSSSGRIVNVSSGFSLLRNFNSEKLKNEFNNADNLTEKRLEELLDSFLEDFKANLIEAHGWPTGGSSAYKVAKAALNAYTRILAKKYPRMRINCLTPGYVKSDMSMHMGVLTPEEGASNPVKVALLPDDGPTEISSTAVARVAVVTGGNKGIGFEVCRQLASGGIAVVLTARDEMRGGEAVERLNALGLSHVVFHQLEITDASSAAALAGFLKARFGKLDILAIVELQLLVASKVNNAAVGGVEYGQEFDTNEEKFGGMDFHQRVEWMLKNAREPIDSAKNSVKTNYYGTKHVIEALLPLLQASSEGRIVNVSSNYGLLRHIGNEEVRQELNDVDNLTEERLAELLDKFMKDFEAGALEPHGWPTKFSAYKVAKTAMNAYSRILARRHPELRVNCAHPGFVKTDMSMGSGVLTPEEGARNLVKVALLPDGGPTGAYFAMGEEALFVGSGSEILALKPTIPTLAPPSCRHCAAKPPHELPRPLAAPDPPANRDRHAARASSIRSDASLFVYTQSIATAYLLLYVDDVIQMACIINLFRWLTERLRSKFSIKDLGPLHYFLGIEVIWRADGFFLHQQKYAHELLDRADMLDCKPVAMPVDTKVKLSATDGARAPHASLYRSIVGTLQ</sequence>
<dbReference type="InterPro" id="IPR036291">
    <property type="entry name" value="NAD(P)-bd_dom_sf"/>
</dbReference>
<dbReference type="Pfam" id="PF07727">
    <property type="entry name" value="RVT_2"/>
    <property type="match status" value="1"/>
</dbReference>
<reference evidence="4" key="1">
    <citation type="submission" date="2015-06" db="UniProtKB">
        <authorList>
            <consortium name="EnsemblPlants"/>
        </authorList>
    </citation>
    <scope>IDENTIFICATION</scope>
</reference>
<keyword evidence="2" id="KW-0521">NADP</keyword>
<keyword evidence="3" id="KW-0560">Oxidoreductase</keyword>
<dbReference type="EnsemblPlants" id="EMT24464">
    <property type="protein sequence ID" value="EMT24464"/>
    <property type="gene ID" value="F775_21371"/>
</dbReference>
<organism evidence="4">
    <name type="scientific">Aegilops tauschii</name>
    <name type="common">Tausch's goatgrass</name>
    <name type="synonym">Aegilops squarrosa</name>
    <dbReference type="NCBI Taxonomy" id="37682"/>
    <lineage>
        <taxon>Eukaryota</taxon>
        <taxon>Viridiplantae</taxon>
        <taxon>Streptophyta</taxon>
        <taxon>Embryophyta</taxon>
        <taxon>Tracheophyta</taxon>
        <taxon>Spermatophyta</taxon>
        <taxon>Magnoliopsida</taxon>
        <taxon>Liliopsida</taxon>
        <taxon>Poales</taxon>
        <taxon>Poaceae</taxon>
        <taxon>BOP clade</taxon>
        <taxon>Pooideae</taxon>
        <taxon>Triticodae</taxon>
        <taxon>Triticeae</taxon>
        <taxon>Triticinae</taxon>
        <taxon>Aegilops</taxon>
    </lineage>
</organism>
<proteinExistence type="inferred from homology"/>
<dbReference type="ExpressionAtlas" id="M8BR41">
    <property type="expression patterns" value="baseline"/>
</dbReference>
<comment type="similarity">
    <text evidence="1">Belongs to the short-chain dehydrogenases/reductases (SDR) family.</text>
</comment>
<dbReference type="PANTHER" id="PTHR43490">
    <property type="entry name" value="(+)-NEOMENTHOL DEHYDROGENASE"/>
    <property type="match status" value="1"/>
</dbReference>
<dbReference type="AlphaFoldDB" id="M8BR41"/>
<evidence type="ECO:0000256" key="3">
    <source>
        <dbReference type="ARBA" id="ARBA00023002"/>
    </source>
</evidence>
<evidence type="ECO:0000256" key="2">
    <source>
        <dbReference type="ARBA" id="ARBA00022857"/>
    </source>
</evidence>
<dbReference type="Gene3D" id="3.40.50.720">
    <property type="entry name" value="NAD(P)-binding Rossmann-like Domain"/>
    <property type="match status" value="2"/>
</dbReference>
<dbReference type="GO" id="GO:0016491">
    <property type="term" value="F:oxidoreductase activity"/>
    <property type="evidence" value="ECO:0007669"/>
    <property type="project" value="UniProtKB-KW"/>
</dbReference>
<dbReference type="FunFam" id="3.40.50.720:FF:000396">
    <property type="entry name" value="(+)-neomenthol dehydrogenase"/>
    <property type="match status" value="2"/>
</dbReference>
<dbReference type="Pfam" id="PF00106">
    <property type="entry name" value="adh_short"/>
    <property type="match status" value="2"/>
</dbReference>
<accession>M8BR41</accession>
<dbReference type="PRINTS" id="PR00080">
    <property type="entry name" value="SDRFAMILY"/>
</dbReference>
<dbReference type="InterPro" id="IPR013103">
    <property type="entry name" value="RVT_2"/>
</dbReference>
<dbReference type="PANTHER" id="PTHR43490:SF64">
    <property type="entry name" value="(+)-NEOMENTHOL DEHYDROGENASE"/>
    <property type="match status" value="1"/>
</dbReference>
<dbReference type="InterPro" id="IPR002347">
    <property type="entry name" value="SDR_fam"/>
</dbReference>
<evidence type="ECO:0000256" key="1">
    <source>
        <dbReference type="ARBA" id="ARBA00006484"/>
    </source>
</evidence>
<protein>
    <submittedName>
        <fullName evidence="4">Short-chain dehydrogenase/reductase 2</fullName>
    </submittedName>
</protein>
<dbReference type="GO" id="GO:0016020">
    <property type="term" value="C:membrane"/>
    <property type="evidence" value="ECO:0007669"/>
    <property type="project" value="TreeGrafter"/>
</dbReference>
<dbReference type="PRINTS" id="PR00081">
    <property type="entry name" value="GDHRDH"/>
</dbReference>
<evidence type="ECO:0000313" key="4">
    <source>
        <dbReference type="EnsemblPlants" id="EMT24464"/>
    </source>
</evidence>
<dbReference type="SUPFAM" id="SSF51735">
    <property type="entry name" value="NAD(P)-binding Rossmann-fold domains"/>
    <property type="match status" value="2"/>
</dbReference>